<dbReference type="PROSITE" id="PS51682">
    <property type="entry name" value="SAM_OMT_I"/>
    <property type="match status" value="1"/>
</dbReference>
<evidence type="ECO:0000256" key="2">
    <source>
        <dbReference type="ARBA" id="ARBA00022679"/>
    </source>
</evidence>
<feature type="binding site" evidence="4">
    <location>
        <position position="158"/>
    </location>
    <ligand>
        <name>Mg(2+)</name>
        <dbReference type="ChEBI" id="CHEBI:18420"/>
    </ligand>
</feature>
<name>A0AAW5ECI3_9BACI</name>
<dbReference type="SUPFAM" id="SSF53335">
    <property type="entry name" value="S-adenosyl-L-methionine-dependent methyltransferases"/>
    <property type="match status" value="1"/>
</dbReference>
<comment type="catalytic activity">
    <reaction evidence="4">
        <text>5-hydroxyuridine(34) in tRNA + S-adenosyl-L-methionine = 5-methoxyuridine(34) in tRNA + S-adenosyl-L-homocysteine + H(+)</text>
        <dbReference type="Rhea" id="RHEA:60524"/>
        <dbReference type="Rhea" id="RHEA-COMP:13381"/>
        <dbReference type="Rhea" id="RHEA-COMP:15591"/>
        <dbReference type="ChEBI" id="CHEBI:15378"/>
        <dbReference type="ChEBI" id="CHEBI:57856"/>
        <dbReference type="ChEBI" id="CHEBI:59789"/>
        <dbReference type="ChEBI" id="CHEBI:136877"/>
        <dbReference type="ChEBI" id="CHEBI:143860"/>
    </reaction>
</comment>
<feature type="binding site" evidence="4">
    <location>
        <position position="37"/>
    </location>
    <ligand>
        <name>S-adenosyl-L-methionine</name>
        <dbReference type="ChEBI" id="CHEBI:59789"/>
    </ligand>
</feature>
<keyword evidence="3 4" id="KW-0949">S-adenosyl-L-methionine</keyword>
<dbReference type="InterPro" id="IPR002935">
    <property type="entry name" value="SAM_O-MeTrfase"/>
</dbReference>
<evidence type="ECO:0000313" key="6">
    <source>
        <dbReference type="Proteomes" id="UP001431131"/>
    </source>
</evidence>
<dbReference type="InterPro" id="IPR029063">
    <property type="entry name" value="SAM-dependent_MTases_sf"/>
</dbReference>
<dbReference type="PANTHER" id="PTHR10509:SF14">
    <property type="entry name" value="CAFFEOYL-COA O-METHYLTRANSFERASE 3-RELATED"/>
    <property type="match status" value="1"/>
</dbReference>
<keyword evidence="2 4" id="KW-0808">Transferase</keyword>
<dbReference type="HAMAP" id="MF_02217">
    <property type="entry name" value="TrmR_methyltr"/>
    <property type="match status" value="1"/>
</dbReference>
<evidence type="ECO:0000256" key="3">
    <source>
        <dbReference type="ARBA" id="ARBA00022691"/>
    </source>
</evidence>
<dbReference type="GO" id="GO:0000287">
    <property type="term" value="F:magnesium ion binding"/>
    <property type="evidence" value="ECO:0007669"/>
    <property type="project" value="UniProtKB-UniRule"/>
</dbReference>
<keyword evidence="4" id="KW-0460">Magnesium</keyword>
<feature type="binding site" evidence="4">
    <location>
        <position position="132"/>
    </location>
    <ligand>
        <name>Mg(2+)</name>
        <dbReference type="ChEBI" id="CHEBI:18420"/>
    </ligand>
</feature>
<feature type="binding site" evidence="4">
    <location>
        <position position="132"/>
    </location>
    <ligand>
        <name>S-adenosyl-L-methionine</name>
        <dbReference type="ChEBI" id="CHEBI:59789"/>
    </ligand>
</feature>
<dbReference type="CDD" id="cd02440">
    <property type="entry name" value="AdoMet_MTases"/>
    <property type="match status" value="1"/>
</dbReference>
<comment type="caution">
    <text evidence="5">The sequence shown here is derived from an EMBL/GenBank/DDBJ whole genome shotgun (WGS) entry which is preliminary data.</text>
</comment>
<dbReference type="GO" id="GO:0030488">
    <property type="term" value="P:tRNA methylation"/>
    <property type="evidence" value="ECO:0007669"/>
    <property type="project" value="UniProtKB-UniRule"/>
</dbReference>
<evidence type="ECO:0000313" key="5">
    <source>
        <dbReference type="EMBL" id="MCH1627400.1"/>
    </source>
</evidence>
<comment type="similarity">
    <text evidence="4">Belongs to the class I-like SAM-binding methyltransferase superfamily. Cation-dependent O-methyltransferase family.</text>
</comment>
<dbReference type="Proteomes" id="UP001431131">
    <property type="component" value="Unassembled WGS sequence"/>
</dbReference>
<proteinExistence type="inferred from homology"/>
<evidence type="ECO:0000256" key="1">
    <source>
        <dbReference type="ARBA" id="ARBA00022603"/>
    </source>
</evidence>
<keyword evidence="4" id="KW-0479">Metal-binding</keyword>
<keyword evidence="4" id="KW-0819">tRNA processing</keyword>
<comment type="subunit">
    <text evidence="4">Homodimer.</text>
</comment>
<dbReference type="GO" id="GO:0008757">
    <property type="term" value="F:S-adenosylmethionine-dependent methyltransferase activity"/>
    <property type="evidence" value="ECO:0007669"/>
    <property type="project" value="TreeGrafter"/>
</dbReference>
<feature type="binding site" evidence="4">
    <location>
        <position position="159"/>
    </location>
    <ligand>
        <name>Mg(2+)</name>
        <dbReference type="ChEBI" id="CHEBI:18420"/>
    </ligand>
</feature>
<dbReference type="InterPro" id="IPR050362">
    <property type="entry name" value="Cation-dep_OMT"/>
</dbReference>
<sequence>MNVDHSITAYIESLIQKRDCTIEEMELYAQENNVPIMELIGIECMLQILRISSPKRILEIGTAIGYSAIRMAKALPYTKIVTIERDEERYKKALQYISETGTSSQIEVIYGDALEVEETVKEKGEFDVLFIDAAKGQYRRFFETYEKYLSQSGMILTDNVLFKGLVAEDHIENKRIRSLVTKIKSYNEWLMAHPNYVTTIIPVGDGIAISKKRGE</sequence>
<dbReference type="InterPro" id="IPR043675">
    <property type="entry name" value="TrmR_methyltr"/>
</dbReference>
<dbReference type="GO" id="GO:0008171">
    <property type="term" value="F:O-methyltransferase activity"/>
    <property type="evidence" value="ECO:0007669"/>
    <property type="project" value="InterPro"/>
</dbReference>
<dbReference type="Pfam" id="PF01596">
    <property type="entry name" value="Methyltransf_3"/>
    <property type="match status" value="1"/>
</dbReference>
<protein>
    <recommendedName>
        <fullName evidence="4">tRNA 5-hydroxyuridine methyltransferase</fullName>
        <ecNumber evidence="4">2.1.1.-</ecNumber>
    </recommendedName>
    <alternativeName>
        <fullName evidence="4">ho5U methyltransferase</fullName>
    </alternativeName>
</protein>
<dbReference type="EC" id="2.1.1.-" evidence="4"/>
<feature type="binding site" evidence="4">
    <location>
        <begin position="112"/>
        <end position="113"/>
    </location>
    <ligand>
        <name>S-adenosyl-L-methionine</name>
        <dbReference type="ChEBI" id="CHEBI:59789"/>
    </ligand>
</feature>
<dbReference type="RefSeq" id="WP_240257321.1">
    <property type="nucleotide sequence ID" value="NZ_JAKTTI010000040.1"/>
</dbReference>
<reference evidence="5" key="1">
    <citation type="submission" date="2022-02" db="EMBL/GenBank/DDBJ databases">
        <title>Fredinandcohnia quinoae sp. nov. isolated from Chenopodium quinoa seeds.</title>
        <authorList>
            <person name="Saati-Santamaria Z."/>
            <person name="Flores-Felix J.D."/>
            <person name="Igual J.M."/>
            <person name="Velazquez E."/>
            <person name="Garcia-Fraile P."/>
            <person name="Martinez-Molina E."/>
        </authorList>
    </citation>
    <scope>NUCLEOTIDE SEQUENCE</scope>
    <source>
        <strain evidence="5">SECRCQ15</strain>
    </source>
</reference>
<gene>
    <name evidence="4" type="primary">trmR</name>
    <name evidence="5" type="ORF">MJG50_18855</name>
</gene>
<accession>A0AAW5ECI3</accession>
<keyword evidence="6" id="KW-1185">Reference proteome</keyword>
<dbReference type="EMBL" id="JAKTTI010000040">
    <property type="protein sequence ID" value="MCH1627400.1"/>
    <property type="molecule type" value="Genomic_DNA"/>
</dbReference>
<feature type="binding site" evidence="4">
    <location>
        <position position="67"/>
    </location>
    <ligand>
        <name>S-adenosyl-L-methionine</name>
        <dbReference type="ChEBI" id="CHEBI:59789"/>
    </ligand>
</feature>
<dbReference type="PANTHER" id="PTHR10509">
    <property type="entry name" value="O-METHYLTRANSFERASE-RELATED"/>
    <property type="match status" value="1"/>
</dbReference>
<dbReference type="Gene3D" id="3.40.50.150">
    <property type="entry name" value="Vaccinia Virus protein VP39"/>
    <property type="match status" value="1"/>
</dbReference>
<dbReference type="GO" id="GO:0016300">
    <property type="term" value="F:tRNA (uridine) methyltransferase activity"/>
    <property type="evidence" value="ECO:0007669"/>
    <property type="project" value="UniProtKB-UniRule"/>
</dbReference>
<organism evidence="5 6">
    <name type="scientific">Fredinandcohnia quinoae</name>
    <dbReference type="NCBI Taxonomy" id="2918902"/>
    <lineage>
        <taxon>Bacteria</taxon>
        <taxon>Bacillati</taxon>
        <taxon>Bacillota</taxon>
        <taxon>Bacilli</taxon>
        <taxon>Bacillales</taxon>
        <taxon>Bacillaceae</taxon>
        <taxon>Fredinandcohnia</taxon>
    </lineage>
</organism>
<evidence type="ECO:0000256" key="4">
    <source>
        <dbReference type="HAMAP-Rule" id="MF_02217"/>
    </source>
</evidence>
<comment type="function">
    <text evidence="4">Catalyzes the methylation of 5-hydroxyuridine (ho5U) to form 5-methoxyuridine (mo5U) at position 34 in tRNAs.</text>
</comment>
<feature type="binding site" evidence="4">
    <location>
        <position position="84"/>
    </location>
    <ligand>
        <name>S-adenosyl-L-methionine</name>
        <dbReference type="ChEBI" id="CHEBI:59789"/>
    </ligand>
</feature>
<dbReference type="AlphaFoldDB" id="A0AAW5ECI3"/>
<keyword evidence="1 4" id="KW-0489">Methyltransferase</keyword>